<dbReference type="InterPro" id="IPR029063">
    <property type="entry name" value="SAM-dependent_MTases_sf"/>
</dbReference>
<evidence type="ECO:0000313" key="2">
    <source>
        <dbReference type="EMBL" id="KKK53164.1"/>
    </source>
</evidence>
<dbReference type="PRINTS" id="PR00507">
    <property type="entry name" value="N12N6MTFRASE"/>
</dbReference>
<dbReference type="EMBL" id="LAZR01066642">
    <property type="protein sequence ID" value="KKK53164.1"/>
    <property type="molecule type" value="Genomic_DNA"/>
</dbReference>
<dbReference type="CDD" id="cd02440">
    <property type="entry name" value="AdoMet_MTases"/>
    <property type="match status" value="1"/>
</dbReference>
<protein>
    <recommendedName>
        <fullName evidence="1">Methyltransferase small domain-containing protein</fullName>
    </recommendedName>
</protein>
<organism evidence="2">
    <name type="scientific">marine sediment metagenome</name>
    <dbReference type="NCBI Taxonomy" id="412755"/>
    <lineage>
        <taxon>unclassified sequences</taxon>
        <taxon>metagenomes</taxon>
        <taxon>ecological metagenomes</taxon>
    </lineage>
</organism>
<dbReference type="Gene3D" id="3.40.50.150">
    <property type="entry name" value="Vaccinia Virus protein VP39"/>
    <property type="match status" value="1"/>
</dbReference>
<reference evidence="2" key="1">
    <citation type="journal article" date="2015" name="Nature">
        <title>Complex archaea that bridge the gap between prokaryotes and eukaryotes.</title>
        <authorList>
            <person name="Spang A."/>
            <person name="Saw J.H."/>
            <person name="Jorgensen S.L."/>
            <person name="Zaremba-Niedzwiedzka K."/>
            <person name="Martijn J."/>
            <person name="Lind A.E."/>
            <person name="van Eijk R."/>
            <person name="Schleper C."/>
            <person name="Guy L."/>
            <person name="Ettema T.J."/>
        </authorList>
    </citation>
    <scope>NUCLEOTIDE SEQUENCE</scope>
</reference>
<feature type="non-terminal residue" evidence="2">
    <location>
        <position position="1"/>
    </location>
</feature>
<dbReference type="GO" id="GO:0032259">
    <property type="term" value="P:methylation"/>
    <property type="evidence" value="ECO:0007669"/>
    <property type="project" value="InterPro"/>
</dbReference>
<comment type="caution">
    <text evidence="2">The sequence shown here is derived from an EMBL/GenBank/DDBJ whole genome shotgun (WGS) entry which is preliminary data.</text>
</comment>
<dbReference type="GO" id="GO:0008757">
    <property type="term" value="F:S-adenosylmethionine-dependent methyltransferase activity"/>
    <property type="evidence" value="ECO:0007669"/>
    <property type="project" value="UniProtKB-ARBA"/>
</dbReference>
<name>A0A0F8YG48_9ZZZZ</name>
<dbReference type="InterPro" id="IPR007848">
    <property type="entry name" value="Small_mtfrase_dom"/>
</dbReference>
<gene>
    <name evidence="2" type="ORF">LCGC14_3097530</name>
</gene>
<dbReference type="InterPro" id="IPR002052">
    <property type="entry name" value="DNA_methylase_N6_adenine_CS"/>
</dbReference>
<dbReference type="GO" id="GO:0003676">
    <property type="term" value="F:nucleic acid binding"/>
    <property type="evidence" value="ECO:0007669"/>
    <property type="project" value="InterPro"/>
</dbReference>
<dbReference type="AlphaFoldDB" id="A0A0F8YG48"/>
<feature type="non-terminal residue" evidence="2">
    <location>
        <position position="346"/>
    </location>
</feature>
<evidence type="ECO:0000259" key="1">
    <source>
        <dbReference type="Pfam" id="PF05175"/>
    </source>
</evidence>
<accession>A0A0F8YG48</accession>
<proteinExistence type="predicted"/>
<dbReference type="Pfam" id="PF05175">
    <property type="entry name" value="MTS"/>
    <property type="match status" value="1"/>
</dbReference>
<dbReference type="PROSITE" id="PS00092">
    <property type="entry name" value="N6_MTASE"/>
    <property type="match status" value="1"/>
</dbReference>
<dbReference type="SUPFAM" id="SSF53335">
    <property type="entry name" value="S-adenosyl-L-methionine-dependent methyltransferases"/>
    <property type="match status" value="1"/>
</dbReference>
<sequence length="346" mass="38683">AQDLPKRDKLLKLATSYTKAIEKKRSTFANSNLTPRRARFIDSANIDADLMEQAQQILVALADLWFAGNVPGCLVKVRTKKDAHQLAENVRTREKWGDKYPSSYNERTWQSWEQYNQAHDWTKDLLNGVDTGDRDKLRQIARLEQDARFSKIPGYFSTPEPAAIEILDHLDLEAGDRVLEPSAGSGALADATLQQWPGVLVDVVERSATLQQILKLKGYALIDHDIFDLKSGDYDAIVMNPPFERGQDIEHVRHCYTLLKPGGTLVSIMAPGTFTNGQNKAKDFRSWLDRVGGQKFDLPDGSFMESGTGVSSVYIVIHKPAIRPLPGEIATPAGLKITDLPNLWKE</sequence>
<feature type="domain" description="Methyltransferase small" evidence="1">
    <location>
        <begin position="151"/>
        <end position="267"/>
    </location>
</feature>